<accession>A0A917KBB1</accession>
<sequence>MPQGMDRFDAATATPGSTTAGDGASPQHGPGTRGAVWARLSDAAVAYAAADGPRLALAGVNLVIRRGEWLALVGPNASGKSTLGRVLAGLCPLSRGRIEVPDGPDGRPAYARIVLQQPDAQIVGATPWEDVCFTLEQSGVAAETIAARARQALADVGFLEMAYRPVDHLSGGQKQRLCIAGCLAVDPQAVVFDEATALLDPLAQQRVMAAAAHLAQKGAAVIWVTHRLEELAPAQRVVALADGRVVFDGTPASFFYGGDGGPEHTPCARLGFSPPFAVQVAWHLRARGITVPGAPILPEDLAVLAEGVVAR</sequence>
<dbReference type="Pfam" id="PF00005">
    <property type="entry name" value="ABC_tran"/>
    <property type="match status" value="1"/>
</dbReference>
<evidence type="ECO:0000256" key="3">
    <source>
        <dbReference type="ARBA" id="ARBA00022448"/>
    </source>
</evidence>
<keyword evidence="6 11" id="KW-0067">ATP-binding</keyword>
<evidence type="ECO:0000256" key="7">
    <source>
        <dbReference type="ARBA" id="ARBA00022967"/>
    </source>
</evidence>
<dbReference type="Gene3D" id="3.40.50.300">
    <property type="entry name" value="P-loop containing nucleotide triphosphate hydrolases"/>
    <property type="match status" value="1"/>
</dbReference>
<feature type="region of interest" description="Disordered" evidence="9">
    <location>
        <begin position="1"/>
        <end position="34"/>
    </location>
</feature>
<comment type="caution">
    <text evidence="11">The sequence shown here is derived from an EMBL/GenBank/DDBJ whole genome shotgun (WGS) entry which is preliminary data.</text>
</comment>
<dbReference type="InterPro" id="IPR050095">
    <property type="entry name" value="ECF_ABC_transporter_ATP-bd"/>
</dbReference>
<organism evidence="11 12">
    <name type="scientific">Alicyclobacillus cellulosilyticus</name>
    <dbReference type="NCBI Taxonomy" id="1003997"/>
    <lineage>
        <taxon>Bacteria</taxon>
        <taxon>Bacillati</taxon>
        <taxon>Bacillota</taxon>
        <taxon>Bacilli</taxon>
        <taxon>Bacillales</taxon>
        <taxon>Alicyclobacillaceae</taxon>
        <taxon>Alicyclobacillus</taxon>
    </lineage>
</organism>
<evidence type="ECO:0000256" key="5">
    <source>
        <dbReference type="ARBA" id="ARBA00022741"/>
    </source>
</evidence>
<dbReference type="GO" id="GO:0043190">
    <property type="term" value="C:ATP-binding cassette (ABC) transporter complex"/>
    <property type="evidence" value="ECO:0007669"/>
    <property type="project" value="TreeGrafter"/>
</dbReference>
<evidence type="ECO:0000256" key="2">
    <source>
        <dbReference type="ARBA" id="ARBA00005417"/>
    </source>
</evidence>
<dbReference type="InterPro" id="IPR003593">
    <property type="entry name" value="AAA+_ATPase"/>
</dbReference>
<keyword evidence="12" id="KW-1185">Reference proteome</keyword>
<dbReference type="InterPro" id="IPR015856">
    <property type="entry name" value="ABC_transpr_CbiO/EcfA_su"/>
</dbReference>
<evidence type="ECO:0000256" key="4">
    <source>
        <dbReference type="ARBA" id="ARBA00022475"/>
    </source>
</evidence>
<dbReference type="Proteomes" id="UP000637695">
    <property type="component" value="Unassembled WGS sequence"/>
</dbReference>
<dbReference type="CDD" id="cd03225">
    <property type="entry name" value="ABC_cobalt_CbiO_domain1"/>
    <property type="match status" value="1"/>
</dbReference>
<dbReference type="EMBL" id="BMOY01000017">
    <property type="protein sequence ID" value="GGJ05337.1"/>
    <property type="molecule type" value="Genomic_DNA"/>
</dbReference>
<dbReference type="GO" id="GO:0042626">
    <property type="term" value="F:ATPase-coupled transmembrane transporter activity"/>
    <property type="evidence" value="ECO:0007669"/>
    <property type="project" value="TreeGrafter"/>
</dbReference>
<proteinExistence type="inferred from homology"/>
<dbReference type="PANTHER" id="PTHR43553:SF24">
    <property type="entry name" value="ENERGY-COUPLING FACTOR TRANSPORTER ATP-BINDING PROTEIN ECFA1"/>
    <property type="match status" value="1"/>
</dbReference>
<dbReference type="GO" id="GO:0016887">
    <property type="term" value="F:ATP hydrolysis activity"/>
    <property type="evidence" value="ECO:0007669"/>
    <property type="project" value="InterPro"/>
</dbReference>
<keyword evidence="5" id="KW-0547">Nucleotide-binding</keyword>
<dbReference type="InterPro" id="IPR017871">
    <property type="entry name" value="ABC_transporter-like_CS"/>
</dbReference>
<evidence type="ECO:0000256" key="8">
    <source>
        <dbReference type="ARBA" id="ARBA00023136"/>
    </source>
</evidence>
<keyword evidence="3" id="KW-0813">Transport</keyword>
<reference evidence="11" key="2">
    <citation type="submission" date="2020-09" db="EMBL/GenBank/DDBJ databases">
        <authorList>
            <person name="Sun Q."/>
            <person name="Ohkuma M."/>
        </authorList>
    </citation>
    <scope>NUCLEOTIDE SEQUENCE</scope>
    <source>
        <strain evidence="11">JCM 18487</strain>
    </source>
</reference>
<gene>
    <name evidence="11" type="primary">ecfA</name>
    <name evidence="11" type="ORF">GCM10010885_13030</name>
</gene>
<name>A0A917KBB1_9BACL</name>
<evidence type="ECO:0000256" key="1">
    <source>
        <dbReference type="ARBA" id="ARBA00004202"/>
    </source>
</evidence>
<feature type="domain" description="ABC transporter" evidence="10">
    <location>
        <begin position="38"/>
        <end position="267"/>
    </location>
</feature>
<dbReference type="InterPro" id="IPR003439">
    <property type="entry name" value="ABC_transporter-like_ATP-bd"/>
</dbReference>
<protein>
    <submittedName>
        <fullName evidence="11">Energy-coupling factor transporter ATP-binding protein EcfA</fullName>
    </submittedName>
</protein>
<reference evidence="11" key="1">
    <citation type="journal article" date="2014" name="Int. J. Syst. Evol. Microbiol.">
        <title>Complete genome sequence of Corynebacterium casei LMG S-19264T (=DSM 44701T), isolated from a smear-ripened cheese.</title>
        <authorList>
            <consortium name="US DOE Joint Genome Institute (JGI-PGF)"/>
            <person name="Walter F."/>
            <person name="Albersmeier A."/>
            <person name="Kalinowski J."/>
            <person name="Ruckert C."/>
        </authorList>
    </citation>
    <scope>NUCLEOTIDE SEQUENCE</scope>
    <source>
        <strain evidence="11">JCM 18487</strain>
    </source>
</reference>
<evidence type="ECO:0000259" key="10">
    <source>
        <dbReference type="PROSITE" id="PS50893"/>
    </source>
</evidence>
<dbReference type="PANTHER" id="PTHR43553">
    <property type="entry name" value="HEAVY METAL TRANSPORTER"/>
    <property type="match status" value="1"/>
</dbReference>
<keyword evidence="4" id="KW-1003">Cell membrane</keyword>
<comment type="subcellular location">
    <subcellularLocation>
        <location evidence="1">Cell membrane</location>
        <topology evidence="1">Peripheral membrane protein</topology>
    </subcellularLocation>
</comment>
<dbReference type="PROSITE" id="PS50893">
    <property type="entry name" value="ABC_TRANSPORTER_2"/>
    <property type="match status" value="1"/>
</dbReference>
<dbReference type="AlphaFoldDB" id="A0A917KBB1"/>
<evidence type="ECO:0000313" key="12">
    <source>
        <dbReference type="Proteomes" id="UP000637695"/>
    </source>
</evidence>
<comment type="similarity">
    <text evidence="2">Belongs to the ABC transporter superfamily.</text>
</comment>
<dbReference type="SUPFAM" id="SSF52540">
    <property type="entry name" value="P-loop containing nucleoside triphosphate hydrolases"/>
    <property type="match status" value="1"/>
</dbReference>
<dbReference type="PROSITE" id="PS00211">
    <property type="entry name" value="ABC_TRANSPORTER_1"/>
    <property type="match status" value="1"/>
</dbReference>
<evidence type="ECO:0000256" key="9">
    <source>
        <dbReference type="SAM" id="MobiDB-lite"/>
    </source>
</evidence>
<evidence type="ECO:0000313" key="11">
    <source>
        <dbReference type="EMBL" id="GGJ05337.1"/>
    </source>
</evidence>
<feature type="compositionally biased region" description="Low complexity" evidence="9">
    <location>
        <begin position="10"/>
        <end position="25"/>
    </location>
</feature>
<dbReference type="InterPro" id="IPR027417">
    <property type="entry name" value="P-loop_NTPase"/>
</dbReference>
<keyword evidence="8" id="KW-0472">Membrane</keyword>
<keyword evidence="7" id="KW-1278">Translocase</keyword>
<evidence type="ECO:0000256" key="6">
    <source>
        <dbReference type="ARBA" id="ARBA00022840"/>
    </source>
</evidence>
<dbReference type="SMART" id="SM00382">
    <property type="entry name" value="AAA"/>
    <property type="match status" value="1"/>
</dbReference>
<dbReference type="GO" id="GO:0005524">
    <property type="term" value="F:ATP binding"/>
    <property type="evidence" value="ECO:0007669"/>
    <property type="project" value="UniProtKB-KW"/>
</dbReference>